<organism evidence="7 8">
    <name type="scientific">Paenibacillus xylanivorans</name>
    <dbReference type="NCBI Taxonomy" id="1705561"/>
    <lineage>
        <taxon>Bacteria</taxon>
        <taxon>Bacillati</taxon>
        <taxon>Bacillota</taxon>
        <taxon>Bacilli</taxon>
        <taxon>Bacillales</taxon>
        <taxon>Paenibacillaceae</taxon>
        <taxon>Paenibacillus</taxon>
    </lineage>
</organism>
<dbReference type="OrthoDB" id="9782703at2"/>
<comment type="caution">
    <text evidence="7">The sequence shown here is derived from an EMBL/GenBank/DDBJ whole genome shotgun (WGS) entry which is preliminary data.</text>
</comment>
<name>A0A0N0C487_9BACL</name>
<keyword evidence="2" id="KW-0805">Transcription regulation</keyword>
<evidence type="ECO:0000256" key="2">
    <source>
        <dbReference type="ARBA" id="ARBA00023015"/>
    </source>
</evidence>
<dbReference type="SUPFAM" id="SSF88946">
    <property type="entry name" value="Sigma2 domain of RNA polymerase sigma factors"/>
    <property type="match status" value="1"/>
</dbReference>
<dbReference type="InterPro" id="IPR036388">
    <property type="entry name" value="WH-like_DNA-bd_sf"/>
</dbReference>
<dbReference type="CDD" id="cd06171">
    <property type="entry name" value="Sigma70_r4"/>
    <property type="match status" value="1"/>
</dbReference>
<dbReference type="EMBL" id="LITU01000061">
    <property type="protein sequence ID" value="KOY15424.1"/>
    <property type="molecule type" value="Genomic_DNA"/>
</dbReference>
<dbReference type="Pfam" id="PF04542">
    <property type="entry name" value="Sigma70_r2"/>
    <property type="match status" value="1"/>
</dbReference>
<evidence type="ECO:0000256" key="3">
    <source>
        <dbReference type="ARBA" id="ARBA00023082"/>
    </source>
</evidence>
<comment type="similarity">
    <text evidence="1">Belongs to the sigma-70 factor family. ECF subfamily.</text>
</comment>
<dbReference type="PATRIC" id="fig|1705561.3.peg.3358"/>
<accession>A0A0N0C487</accession>
<dbReference type="AlphaFoldDB" id="A0A0N0C487"/>
<sequence length="175" mass="20405">MDLSEKAELARQGDKEAFVFLIRAVQQSLFVIRRSIVKTDEDCADAIQETIAKAFSNVHTLKEPTYFKTWIIRILINECNRIIKKKKRVSLVPYDMRKTSYKGDFEQIELFEVIDELDEKLQTIVTLFYIEDLSVKEISRVLEVSEGTVKSRLFRARRQLSELVLGEGEGKYEFS</sequence>
<dbReference type="Gene3D" id="1.10.1740.10">
    <property type="match status" value="1"/>
</dbReference>
<dbReference type="InterPro" id="IPR013325">
    <property type="entry name" value="RNA_pol_sigma_r2"/>
</dbReference>
<dbReference type="RefSeq" id="WP_053781933.1">
    <property type="nucleotide sequence ID" value="NZ_LITU01000061.1"/>
</dbReference>
<dbReference type="PANTHER" id="PTHR43133">
    <property type="entry name" value="RNA POLYMERASE ECF-TYPE SIGMA FACTO"/>
    <property type="match status" value="1"/>
</dbReference>
<proteinExistence type="inferred from homology"/>
<dbReference type="GO" id="GO:0016987">
    <property type="term" value="F:sigma factor activity"/>
    <property type="evidence" value="ECO:0007669"/>
    <property type="project" value="UniProtKB-KW"/>
</dbReference>
<dbReference type="PANTHER" id="PTHR43133:SF51">
    <property type="entry name" value="RNA POLYMERASE SIGMA FACTOR"/>
    <property type="match status" value="1"/>
</dbReference>
<dbReference type="SUPFAM" id="SSF88659">
    <property type="entry name" value="Sigma3 and sigma4 domains of RNA polymerase sigma factors"/>
    <property type="match status" value="1"/>
</dbReference>
<evidence type="ECO:0000259" key="5">
    <source>
        <dbReference type="Pfam" id="PF04542"/>
    </source>
</evidence>
<dbReference type="NCBIfam" id="TIGR02937">
    <property type="entry name" value="sigma70-ECF"/>
    <property type="match status" value="1"/>
</dbReference>
<dbReference type="InterPro" id="IPR013324">
    <property type="entry name" value="RNA_pol_sigma_r3/r4-like"/>
</dbReference>
<keyword evidence="8" id="KW-1185">Reference proteome</keyword>
<evidence type="ECO:0000313" key="7">
    <source>
        <dbReference type="EMBL" id="KOY15424.1"/>
    </source>
</evidence>
<evidence type="ECO:0000256" key="1">
    <source>
        <dbReference type="ARBA" id="ARBA00010641"/>
    </source>
</evidence>
<dbReference type="Proteomes" id="UP000037688">
    <property type="component" value="Unassembled WGS sequence"/>
</dbReference>
<dbReference type="GO" id="GO:0006352">
    <property type="term" value="P:DNA-templated transcription initiation"/>
    <property type="evidence" value="ECO:0007669"/>
    <property type="project" value="InterPro"/>
</dbReference>
<dbReference type="Pfam" id="PF08281">
    <property type="entry name" value="Sigma70_r4_2"/>
    <property type="match status" value="1"/>
</dbReference>
<evidence type="ECO:0000256" key="4">
    <source>
        <dbReference type="ARBA" id="ARBA00023163"/>
    </source>
</evidence>
<evidence type="ECO:0000313" key="8">
    <source>
        <dbReference type="Proteomes" id="UP000037688"/>
    </source>
</evidence>
<evidence type="ECO:0000259" key="6">
    <source>
        <dbReference type="Pfam" id="PF08281"/>
    </source>
</evidence>
<dbReference type="GO" id="GO:0003677">
    <property type="term" value="F:DNA binding"/>
    <property type="evidence" value="ECO:0007669"/>
    <property type="project" value="InterPro"/>
</dbReference>
<gene>
    <name evidence="7" type="ORF">AMS66_16435</name>
</gene>
<reference evidence="7 8" key="1">
    <citation type="submission" date="2015-08" db="EMBL/GenBank/DDBJ databases">
        <title>Draft genome sequence of cellulolytic and xylanolytic Paenibacillus sp. A59, isolated from a decaying forest soil from Patagonia, Argentina.</title>
        <authorList>
            <person name="Ghio S."/>
            <person name="Caceres A.M."/>
            <person name="Talia P."/>
            <person name="Grasso D."/>
            <person name="Campos E."/>
        </authorList>
    </citation>
    <scope>NUCLEOTIDE SEQUENCE [LARGE SCALE GENOMIC DNA]</scope>
    <source>
        <strain evidence="7 8">A59</strain>
    </source>
</reference>
<feature type="domain" description="RNA polymerase sigma-70 region 2" evidence="5">
    <location>
        <begin position="21"/>
        <end position="88"/>
    </location>
</feature>
<dbReference type="InterPro" id="IPR013249">
    <property type="entry name" value="RNA_pol_sigma70_r4_t2"/>
</dbReference>
<dbReference type="Gene3D" id="1.10.10.10">
    <property type="entry name" value="Winged helix-like DNA-binding domain superfamily/Winged helix DNA-binding domain"/>
    <property type="match status" value="1"/>
</dbReference>
<keyword evidence="3" id="KW-0731">Sigma factor</keyword>
<dbReference type="InterPro" id="IPR007627">
    <property type="entry name" value="RNA_pol_sigma70_r2"/>
</dbReference>
<keyword evidence="4" id="KW-0804">Transcription</keyword>
<dbReference type="InterPro" id="IPR014284">
    <property type="entry name" value="RNA_pol_sigma-70_dom"/>
</dbReference>
<feature type="domain" description="RNA polymerase sigma factor 70 region 4 type 2" evidence="6">
    <location>
        <begin position="110"/>
        <end position="160"/>
    </location>
</feature>
<dbReference type="InterPro" id="IPR039425">
    <property type="entry name" value="RNA_pol_sigma-70-like"/>
</dbReference>
<protein>
    <submittedName>
        <fullName evidence="7">RNA polymerase</fullName>
    </submittedName>
</protein>